<keyword evidence="1" id="KW-0812">Transmembrane</keyword>
<dbReference type="OrthoDB" id="29773at2759"/>
<dbReference type="STRING" id="7240.B4NTA4"/>
<evidence type="ECO:0000256" key="1">
    <source>
        <dbReference type="SAM" id="Phobius"/>
    </source>
</evidence>
<dbReference type="GO" id="GO:0005794">
    <property type="term" value="C:Golgi apparatus"/>
    <property type="evidence" value="ECO:0007669"/>
    <property type="project" value="EnsemblMetazoa"/>
</dbReference>
<gene>
    <name evidence="2" type="primary">Dsim\GD15109</name>
    <name evidence="2" type="ORF">Dsim_GD15109</name>
</gene>
<evidence type="ECO:0000313" key="3">
    <source>
        <dbReference type="Proteomes" id="UP000000304"/>
    </source>
</evidence>
<proteinExistence type="predicted"/>
<dbReference type="Proteomes" id="UP000000304">
    <property type="component" value="Unassembled WGS sequence"/>
</dbReference>
<name>B4NTA4_DROSI</name>
<dbReference type="GO" id="GO:0016020">
    <property type="term" value="C:membrane"/>
    <property type="evidence" value="ECO:0007669"/>
    <property type="project" value="TreeGrafter"/>
</dbReference>
<sequence length="91" mass="10244">MDHRVFLSLIFVLSGTFNVLVVKWANQQQVIGSDGKLHGFQHPVVFTLLMFLGEFLCFVAFKVIRLISSRRGVSSNAGWFITGNAFVLKKL</sequence>
<dbReference type="GO" id="GO:0009306">
    <property type="term" value="P:protein secretion"/>
    <property type="evidence" value="ECO:0007669"/>
    <property type="project" value="EnsemblMetazoa"/>
</dbReference>
<feature type="transmembrane region" description="Helical" evidence="1">
    <location>
        <begin position="45"/>
        <end position="64"/>
    </location>
</feature>
<organism evidence="2 3">
    <name type="scientific">Drosophila simulans</name>
    <name type="common">Fruit fly</name>
    <dbReference type="NCBI Taxonomy" id="7240"/>
    <lineage>
        <taxon>Eukaryota</taxon>
        <taxon>Metazoa</taxon>
        <taxon>Ecdysozoa</taxon>
        <taxon>Arthropoda</taxon>
        <taxon>Hexapoda</taxon>
        <taxon>Insecta</taxon>
        <taxon>Pterygota</taxon>
        <taxon>Neoptera</taxon>
        <taxon>Endopterygota</taxon>
        <taxon>Diptera</taxon>
        <taxon>Brachycera</taxon>
        <taxon>Muscomorpha</taxon>
        <taxon>Ephydroidea</taxon>
        <taxon>Drosophilidae</taxon>
        <taxon>Drosophila</taxon>
        <taxon>Sophophora</taxon>
    </lineage>
</organism>
<dbReference type="Bgee" id="FBgn0192085">
    <property type="expression patterns" value="Expressed in adult organism and 3 other cell types or tissues"/>
</dbReference>
<evidence type="ECO:0000313" key="2">
    <source>
        <dbReference type="EMBL" id="EDX15794.1"/>
    </source>
</evidence>
<keyword evidence="3" id="KW-1185">Reference proteome</keyword>
<dbReference type="HOGENOM" id="CLU_2429428_0_0_1"/>
<reference evidence="2 3" key="1">
    <citation type="journal article" date="2007" name="Nature">
        <title>Evolution of genes and genomes on the Drosophila phylogeny.</title>
        <authorList>
            <consortium name="Drosophila 12 Genomes Consortium"/>
            <person name="Clark A.G."/>
            <person name="Eisen M.B."/>
            <person name="Smith D.R."/>
            <person name="Bergman C.M."/>
            <person name="Oliver B."/>
            <person name="Markow T.A."/>
            <person name="Kaufman T.C."/>
            <person name="Kellis M."/>
            <person name="Gelbart W."/>
            <person name="Iyer V.N."/>
            <person name="Pollard D.A."/>
            <person name="Sackton T.B."/>
            <person name="Larracuente A.M."/>
            <person name="Singh N.D."/>
            <person name="Abad J.P."/>
            <person name="Abt D.N."/>
            <person name="Adryan B."/>
            <person name="Aguade M."/>
            <person name="Akashi H."/>
            <person name="Anderson W.W."/>
            <person name="Aquadro C.F."/>
            <person name="Ardell D.H."/>
            <person name="Arguello R."/>
            <person name="Artieri C.G."/>
            <person name="Barbash D.A."/>
            <person name="Barker D."/>
            <person name="Barsanti P."/>
            <person name="Batterham P."/>
            <person name="Batzoglou S."/>
            <person name="Begun D."/>
            <person name="Bhutkar A."/>
            <person name="Blanco E."/>
            <person name="Bosak S.A."/>
            <person name="Bradley R.K."/>
            <person name="Brand A.D."/>
            <person name="Brent M.R."/>
            <person name="Brooks A.N."/>
            <person name="Brown R.H."/>
            <person name="Butlin R.K."/>
            <person name="Caggese C."/>
            <person name="Calvi B.R."/>
            <person name="Bernardo de Carvalho A."/>
            <person name="Caspi A."/>
            <person name="Castrezana S."/>
            <person name="Celniker S.E."/>
            <person name="Chang J.L."/>
            <person name="Chapple C."/>
            <person name="Chatterji S."/>
            <person name="Chinwalla A."/>
            <person name="Civetta A."/>
            <person name="Clifton S.W."/>
            <person name="Comeron J.M."/>
            <person name="Costello J.C."/>
            <person name="Coyne J.A."/>
            <person name="Daub J."/>
            <person name="David R.G."/>
            <person name="Delcher A.L."/>
            <person name="Delehaunty K."/>
            <person name="Do C.B."/>
            <person name="Ebling H."/>
            <person name="Edwards K."/>
            <person name="Eickbush T."/>
            <person name="Evans J.D."/>
            <person name="Filipski A."/>
            <person name="Findeiss S."/>
            <person name="Freyhult E."/>
            <person name="Fulton L."/>
            <person name="Fulton R."/>
            <person name="Garcia A.C."/>
            <person name="Gardiner A."/>
            <person name="Garfield D.A."/>
            <person name="Garvin B.E."/>
            <person name="Gibson G."/>
            <person name="Gilbert D."/>
            <person name="Gnerre S."/>
            <person name="Godfrey J."/>
            <person name="Good R."/>
            <person name="Gotea V."/>
            <person name="Gravely B."/>
            <person name="Greenberg A.J."/>
            <person name="Griffiths-Jones S."/>
            <person name="Gross S."/>
            <person name="Guigo R."/>
            <person name="Gustafson E.A."/>
            <person name="Haerty W."/>
            <person name="Hahn M.W."/>
            <person name="Halligan D.L."/>
            <person name="Halpern A.L."/>
            <person name="Halter G.M."/>
            <person name="Han M.V."/>
            <person name="Heger A."/>
            <person name="Hillier L."/>
            <person name="Hinrichs A.S."/>
            <person name="Holmes I."/>
            <person name="Hoskins R.A."/>
            <person name="Hubisz M.J."/>
            <person name="Hultmark D."/>
            <person name="Huntley M.A."/>
            <person name="Jaffe D.B."/>
            <person name="Jagadeeshan S."/>
            <person name="Jeck W.R."/>
            <person name="Johnson J."/>
            <person name="Jones C.D."/>
            <person name="Jordan W.C."/>
            <person name="Karpen G.H."/>
            <person name="Kataoka E."/>
            <person name="Keightley P.D."/>
            <person name="Kheradpour P."/>
            <person name="Kirkness E.F."/>
            <person name="Koerich L.B."/>
            <person name="Kristiansen K."/>
            <person name="Kudrna D."/>
            <person name="Kulathinal R.J."/>
            <person name="Kumar S."/>
            <person name="Kwok R."/>
            <person name="Lander E."/>
            <person name="Langley C.H."/>
            <person name="Lapoint R."/>
            <person name="Lazzaro B.P."/>
            <person name="Lee S.J."/>
            <person name="Levesque L."/>
            <person name="Li R."/>
            <person name="Lin C.F."/>
            <person name="Lin M.F."/>
            <person name="Lindblad-Toh K."/>
            <person name="Llopart A."/>
            <person name="Long M."/>
            <person name="Low L."/>
            <person name="Lozovsky E."/>
            <person name="Lu J."/>
            <person name="Luo M."/>
            <person name="Machado C.A."/>
            <person name="Makalowski W."/>
            <person name="Marzo M."/>
            <person name="Matsuda M."/>
            <person name="Matzkin L."/>
            <person name="McAllister B."/>
            <person name="McBride C.S."/>
            <person name="McKernan B."/>
            <person name="McKernan K."/>
            <person name="Mendez-Lago M."/>
            <person name="Minx P."/>
            <person name="Mollenhauer M.U."/>
            <person name="Montooth K."/>
            <person name="Mount S.M."/>
            <person name="Mu X."/>
            <person name="Myers E."/>
            <person name="Negre B."/>
            <person name="Newfeld S."/>
            <person name="Nielsen R."/>
            <person name="Noor M.A."/>
            <person name="O'Grady P."/>
            <person name="Pachter L."/>
            <person name="Papaceit M."/>
            <person name="Parisi M.J."/>
            <person name="Parisi M."/>
            <person name="Parts L."/>
            <person name="Pedersen J.S."/>
            <person name="Pesole G."/>
            <person name="Phillippy A.M."/>
            <person name="Ponting C.P."/>
            <person name="Pop M."/>
            <person name="Porcelli D."/>
            <person name="Powell J.R."/>
            <person name="Prohaska S."/>
            <person name="Pruitt K."/>
            <person name="Puig M."/>
            <person name="Quesneville H."/>
            <person name="Ram K.R."/>
            <person name="Rand D."/>
            <person name="Rasmussen M.D."/>
            <person name="Reed L.K."/>
            <person name="Reenan R."/>
            <person name="Reily A."/>
            <person name="Remington K.A."/>
            <person name="Rieger T.T."/>
            <person name="Ritchie M.G."/>
            <person name="Robin C."/>
            <person name="Rogers Y.H."/>
            <person name="Rohde C."/>
            <person name="Rozas J."/>
            <person name="Rubenfield M.J."/>
            <person name="Ruiz A."/>
            <person name="Russo S."/>
            <person name="Salzberg S.L."/>
            <person name="Sanchez-Gracia A."/>
            <person name="Saranga D.J."/>
            <person name="Sato H."/>
            <person name="Schaeffer S.W."/>
            <person name="Schatz M.C."/>
            <person name="Schlenke T."/>
            <person name="Schwartz R."/>
            <person name="Segarra C."/>
            <person name="Singh R.S."/>
            <person name="Sirot L."/>
            <person name="Sirota M."/>
            <person name="Sisneros N.B."/>
            <person name="Smith C.D."/>
            <person name="Smith T.F."/>
            <person name="Spieth J."/>
            <person name="Stage D.E."/>
            <person name="Stark A."/>
            <person name="Stephan W."/>
            <person name="Strausberg R.L."/>
            <person name="Strempel S."/>
            <person name="Sturgill D."/>
            <person name="Sutton G."/>
            <person name="Sutton G.G."/>
            <person name="Tao W."/>
            <person name="Teichmann S."/>
            <person name="Tobari Y.N."/>
            <person name="Tomimura Y."/>
            <person name="Tsolas J.M."/>
            <person name="Valente V.L."/>
            <person name="Venter E."/>
            <person name="Venter J.C."/>
            <person name="Vicario S."/>
            <person name="Vieira F.G."/>
            <person name="Vilella A.J."/>
            <person name="Villasante A."/>
            <person name="Walenz B."/>
            <person name="Wang J."/>
            <person name="Wasserman M."/>
            <person name="Watts T."/>
            <person name="Wilson D."/>
            <person name="Wilson R.K."/>
            <person name="Wing R.A."/>
            <person name="Wolfner M.F."/>
            <person name="Wong A."/>
            <person name="Wong G.K."/>
            <person name="Wu C.I."/>
            <person name="Wu G."/>
            <person name="Yamamoto D."/>
            <person name="Yang H.P."/>
            <person name="Yang S.P."/>
            <person name="Yorke J.A."/>
            <person name="Yoshida K."/>
            <person name="Zdobnov E."/>
            <person name="Zhang P."/>
            <person name="Zhang Y."/>
            <person name="Zimin A.V."/>
            <person name="Baldwin J."/>
            <person name="Abdouelleil A."/>
            <person name="Abdulkadir J."/>
            <person name="Abebe A."/>
            <person name="Abera B."/>
            <person name="Abreu J."/>
            <person name="Acer S.C."/>
            <person name="Aftuck L."/>
            <person name="Alexander A."/>
            <person name="An P."/>
            <person name="Anderson E."/>
            <person name="Anderson S."/>
            <person name="Arachi H."/>
            <person name="Azer M."/>
            <person name="Bachantsang P."/>
            <person name="Barry A."/>
            <person name="Bayul T."/>
            <person name="Berlin A."/>
            <person name="Bessette D."/>
            <person name="Bloom T."/>
            <person name="Blye J."/>
            <person name="Boguslavskiy L."/>
            <person name="Bonnet C."/>
            <person name="Boukhgalter B."/>
            <person name="Bourzgui I."/>
            <person name="Brown A."/>
            <person name="Cahill P."/>
            <person name="Channer S."/>
            <person name="Cheshatsang Y."/>
            <person name="Chuda L."/>
            <person name="Citroen M."/>
            <person name="Collymore A."/>
            <person name="Cooke P."/>
            <person name="Costello M."/>
            <person name="D'Aco K."/>
            <person name="Daza R."/>
            <person name="De Haan G."/>
            <person name="DeGray S."/>
            <person name="DeMaso C."/>
            <person name="Dhargay N."/>
            <person name="Dooley K."/>
            <person name="Dooley E."/>
            <person name="Doricent M."/>
            <person name="Dorje P."/>
            <person name="Dorjee K."/>
            <person name="Dupes A."/>
            <person name="Elong R."/>
            <person name="Falk J."/>
            <person name="Farina A."/>
            <person name="Faro S."/>
            <person name="Ferguson D."/>
            <person name="Fisher S."/>
            <person name="Foley C.D."/>
            <person name="Franke A."/>
            <person name="Friedrich D."/>
            <person name="Gadbois L."/>
            <person name="Gearin G."/>
            <person name="Gearin C.R."/>
            <person name="Giannoukos G."/>
            <person name="Goode T."/>
            <person name="Graham J."/>
            <person name="Grandbois E."/>
            <person name="Grewal S."/>
            <person name="Gyaltsen K."/>
            <person name="Hafez N."/>
            <person name="Hagos B."/>
            <person name="Hall J."/>
            <person name="Henson C."/>
            <person name="Hollinger A."/>
            <person name="Honan T."/>
            <person name="Huard M.D."/>
            <person name="Hughes L."/>
            <person name="Hurhula B."/>
            <person name="Husby M.E."/>
            <person name="Kamat A."/>
            <person name="Kanga B."/>
            <person name="Kashin S."/>
            <person name="Khazanovich D."/>
            <person name="Kisner P."/>
            <person name="Lance K."/>
            <person name="Lara M."/>
            <person name="Lee W."/>
            <person name="Lennon N."/>
            <person name="Letendre F."/>
            <person name="LeVine R."/>
            <person name="Lipovsky A."/>
            <person name="Liu X."/>
            <person name="Liu J."/>
            <person name="Liu S."/>
            <person name="Lokyitsang T."/>
            <person name="Lokyitsang Y."/>
            <person name="Lubonja R."/>
            <person name="Lui A."/>
            <person name="MacDonald P."/>
            <person name="Magnisalis V."/>
            <person name="Maru K."/>
            <person name="Matthews C."/>
            <person name="McCusker W."/>
            <person name="McDonough S."/>
            <person name="Mehta T."/>
            <person name="Meldrim J."/>
            <person name="Meneus L."/>
            <person name="Mihai O."/>
            <person name="Mihalev A."/>
            <person name="Mihova T."/>
            <person name="Mittelman R."/>
            <person name="Mlenga V."/>
            <person name="Montmayeur A."/>
            <person name="Mulrain L."/>
            <person name="Navidi A."/>
            <person name="Naylor J."/>
            <person name="Negash T."/>
            <person name="Nguyen T."/>
            <person name="Nguyen N."/>
            <person name="Nicol R."/>
            <person name="Norbu C."/>
            <person name="Norbu N."/>
            <person name="Novod N."/>
            <person name="O'Neill B."/>
            <person name="Osman S."/>
            <person name="Markiewicz E."/>
            <person name="Oyono O.L."/>
            <person name="Patti C."/>
            <person name="Phunkhang P."/>
            <person name="Pierre F."/>
            <person name="Priest M."/>
            <person name="Raghuraman S."/>
            <person name="Rege F."/>
            <person name="Reyes R."/>
            <person name="Rise C."/>
            <person name="Rogov P."/>
            <person name="Ross K."/>
            <person name="Ryan E."/>
            <person name="Settipalli S."/>
            <person name="Shea T."/>
            <person name="Sherpa N."/>
            <person name="Shi L."/>
            <person name="Shih D."/>
            <person name="Sparrow T."/>
            <person name="Spaulding J."/>
            <person name="Stalker J."/>
            <person name="Stange-Thomann N."/>
            <person name="Stavropoulos S."/>
            <person name="Stone C."/>
            <person name="Strader C."/>
            <person name="Tesfaye S."/>
            <person name="Thomson T."/>
            <person name="Thoulutsang Y."/>
            <person name="Thoulutsang D."/>
            <person name="Topham K."/>
            <person name="Topping I."/>
            <person name="Tsamla T."/>
            <person name="Vassiliev H."/>
            <person name="Vo A."/>
            <person name="Wangchuk T."/>
            <person name="Wangdi T."/>
            <person name="Weiand M."/>
            <person name="Wilkinson J."/>
            <person name="Wilson A."/>
            <person name="Yadav S."/>
            <person name="Young G."/>
            <person name="Yu Q."/>
            <person name="Zembek L."/>
            <person name="Zhong D."/>
            <person name="Zimmer A."/>
            <person name="Zwirko Z."/>
            <person name="Jaffe D.B."/>
            <person name="Alvarez P."/>
            <person name="Brockman W."/>
            <person name="Butler J."/>
            <person name="Chin C."/>
            <person name="Gnerre S."/>
            <person name="Grabherr M."/>
            <person name="Kleber M."/>
            <person name="Mauceli E."/>
            <person name="MacCallum I."/>
        </authorList>
    </citation>
    <scope>NUCLEOTIDE SEQUENCE [LARGE SCALE GENOMIC DNA]</scope>
    <source>
        <strain evidence="3">white501</strain>
    </source>
</reference>
<dbReference type="EMBL" id="CH982897">
    <property type="protein sequence ID" value="EDX15794.1"/>
    <property type="molecule type" value="Genomic_DNA"/>
</dbReference>
<keyword evidence="1" id="KW-1133">Transmembrane helix</keyword>
<feature type="transmembrane region" description="Helical" evidence="1">
    <location>
        <begin position="5"/>
        <end position="25"/>
    </location>
</feature>
<accession>B4NTA4</accession>
<dbReference type="PANTHER" id="PTHR13146:SF0">
    <property type="entry name" value="SOLUTE CARRIER FAMILY 35 MEMBER F6"/>
    <property type="match status" value="1"/>
</dbReference>
<keyword evidence="1" id="KW-0472">Membrane</keyword>
<dbReference type="PANTHER" id="PTHR13146">
    <property type="match status" value="1"/>
</dbReference>
<protein>
    <submittedName>
        <fullName evidence="2">GD15109</fullName>
    </submittedName>
</protein>
<dbReference type="AlphaFoldDB" id="B4NTA4"/>